<evidence type="ECO:0000256" key="7">
    <source>
        <dbReference type="ARBA" id="ARBA00039658"/>
    </source>
</evidence>
<dbReference type="PANTHER" id="PTHR37984:SF5">
    <property type="entry name" value="PROTEIN NYNRIN-LIKE"/>
    <property type="match status" value="1"/>
</dbReference>
<dbReference type="Pfam" id="PF17917">
    <property type="entry name" value="RT_RNaseH"/>
    <property type="match status" value="1"/>
</dbReference>
<evidence type="ECO:0000313" key="10">
    <source>
        <dbReference type="EMBL" id="KAL2087157.1"/>
    </source>
</evidence>
<dbReference type="AlphaFoldDB" id="A0ABD1JJ12"/>
<dbReference type="GO" id="GO:0016787">
    <property type="term" value="F:hydrolase activity"/>
    <property type="evidence" value="ECO:0007669"/>
    <property type="project" value="UniProtKB-KW"/>
</dbReference>
<dbReference type="SUPFAM" id="SSF56672">
    <property type="entry name" value="DNA/RNA polymerases"/>
    <property type="match status" value="1"/>
</dbReference>
<dbReference type="GO" id="GO:0003964">
    <property type="term" value="F:RNA-directed DNA polymerase activity"/>
    <property type="evidence" value="ECO:0007669"/>
    <property type="project" value="UniProtKB-KW"/>
</dbReference>
<keyword evidence="4" id="KW-0255">Endonuclease</keyword>
<proteinExistence type="predicted"/>
<dbReference type="Pfam" id="PF17921">
    <property type="entry name" value="Integrase_H2C2"/>
    <property type="match status" value="1"/>
</dbReference>
<keyword evidence="11" id="KW-1185">Reference proteome</keyword>
<accession>A0ABD1JJ12</accession>
<feature type="region of interest" description="Disordered" evidence="8">
    <location>
        <begin position="528"/>
        <end position="549"/>
    </location>
</feature>
<dbReference type="InterPro" id="IPR043502">
    <property type="entry name" value="DNA/RNA_pol_sf"/>
</dbReference>
<evidence type="ECO:0000256" key="3">
    <source>
        <dbReference type="ARBA" id="ARBA00022722"/>
    </source>
</evidence>
<keyword evidence="6" id="KW-0695">RNA-directed DNA polymerase</keyword>
<evidence type="ECO:0000256" key="8">
    <source>
        <dbReference type="SAM" id="MobiDB-lite"/>
    </source>
</evidence>
<dbReference type="InterPro" id="IPR041588">
    <property type="entry name" value="Integrase_H2C2"/>
</dbReference>
<evidence type="ECO:0000256" key="1">
    <source>
        <dbReference type="ARBA" id="ARBA00022679"/>
    </source>
</evidence>
<reference evidence="10 11" key="1">
    <citation type="submission" date="2024-09" db="EMBL/GenBank/DDBJ databases">
        <title>A chromosome-level genome assembly of Gray's grenadier anchovy, Coilia grayii.</title>
        <authorList>
            <person name="Fu Z."/>
        </authorList>
    </citation>
    <scope>NUCLEOTIDE SEQUENCE [LARGE SCALE GENOMIC DNA]</scope>
    <source>
        <strain evidence="10">G4</strain>
        <tissue evidence="10">Muscle</tissue>
    </source>
</reference>
<dbReference type="FunFam" id="1.10.340.70:FF:000001">
    <property type="entry name" value="Retrovirus-related Pol polyprotein from transposon gypsy-like Protein"/>
    <property type="match status" value="1"/>
</dbReference>
<evidence type="ECO:0000256" key="4">
    <source>
        <dbReference type="ARBA" id="ARBA00022759"/>
    </source>
</evidence>
<dbReference type="PROSITE" id="PS50994">
    <property type="entry name" value="INTEGRASE"/>
    <property type="match status" value="1"/>
</dbReference>
<evidence type="ECO:0000256" key="2">
    <source>
        <dbReference type="ARBA" id="ARBA00022695"/>
    </source>
</evidence>
<dbReference type="Pfam" id="PF00665">
    <property type="entry name" value="rve"/>
    <property type="match status" value="1"/>
</dbReference>
<name>A0ABD1JJ12_9TELE</name>
<evidence type="ECO:0000259" key="9">
    <source>
        <dbReference type="PROSITE" id="PS50994"/>
    </source>
</evidence>
<comment type="caution">
    <text evidence="10">The sequence shown here is derived from an EMBL/GenBank/DDBJ whole genome shotgun (WGS) entry which is preliminary data.</text>
</comment>
<evidence type="ECO:0000313" key="11">
    <source>
        <dbReference type="Proteomes" id="UP001591681"/>
    </source>
</evidence>
<dbReference type="FunFam" id="3.10.20.370:FF:000003">
    <property type="entry name" value="Transposon Tf2-6 polyprotein"/>
    <property type="match status" value="1"/>
</dbReference>
<dbReference type="InterPro" id="IPR043128">
    <property type="entry name" value="Rev_trsase/Diguanyl_cyclase"/>
</dbReference>
<dbReference type="PANTHER" id="PTHR37984">
    <property type="entry name" value="PROTEIN CBG26694"/>
    <property type="match status" value="1"/>
</dbReference>
<dbReference type="InterPro" id="IPR050951">
    <property type="entry name" value="Retrovirus_Pol_polyprotein"/>
</dbReference>
<dbReference type="InterPro" id="IPR012337">
    <property type="entry name" value="RNaseH-like_sf"/>
</dbReference>
<gene>
    <name evidence="10" type="ORF">ACEWY4_018216</name>
</gene>
<evidence type="ECO:0000256" key="5">
    <source>
        <dbReference type="ARBA" id="ARBA00022801"/>
    </source>
</evidence>
<sequence>MTVPLTSSLAPLPDNRKRLQQFLGFANFYRRFIQNYSSVAAPLTALTSVKKAFVWTPTAEVAFTALKDRFTSAPILLVPDPDRQLIVEVDASDVGVGAVLSQRSAEDNKLHPCAFFSRRLSPAEQNYDIGDRELLAVKLALKEWRHWLEGASVPFLVWTDHRNLQYIRSAKRLNPRQSRWSLFFARFNFTLSYRPGSRNTKPDALSRQFQKEDDSPQGPASIIPGSRVIAAVTWDIEGRVQRALQAQPGPSACPDGRLFVPEPLRSQVLQWGHDSRIACHPGAARSGRLIAQRFWWPTMEKDTREYVQACLVCNQNKSSNQPPAGLLQPLPVPSRPWSHIALDFVTGLPASGGMTTILTIVDRFSKMAHFIPLPKLPTAKETAQAVQHHVFRIHGIPKDIVSDRGPQFTSTFWKEFCHLLGATVLHLGSTPSRTARRNVSTRSWRRRSAVWSPVTPSPGLSFYYGLNMLTIHLPALPLACLPSSVSTVINLRCSPARRGRHPARQPLRTPGVVDALGLEPELHYSGLSRLTPSEPTVGEPLQRSTGLVKKSGFPPGTSLSGWSLASWLLGSWDLSSLND</sequence>
<dbReference type="CDD" id="cd09274">
    <property type="entry name" value="RNase_HI_RT_Ty3"/>
    <property type="match status" value="1"/>
</dbReference>
<feature type="domain" description="Integrase catalytic" evidence="9">
    <location>
        <begin position="332"/>
        <end position="421"/>
    </location>
</feature>
<dbReference type="GO" id="GO:0004519">
    <property type="term" value="F:endonuclease activity"/>
    <property type="evidence" value="ECO:0007669"/>
    <property type="project" value="UniProtKB-KW"/>
</dbReference>
<dbReference type="EMBL" id="JBHFQA010000015">
    <property type="protein sequence ID" value="KAL2087157.1"/>
    <property type="molecule type" value="Genomic_DNA"/>
</dbReference>
<dbReference type="Gene3D" id="3.10.20.370">
    <property type="match status" value="1"/>
</dbReference>
<dbReference type="InterPro" id="IPR041373">
    <property type="entry name" value="RT_RNaseH"/>
</dbReference>
<organism evidence="10 11">
    <name type="scientific">Coilia grayii</name>
    <name type="common">Gray's grenadier anchovy</name>
    <dbReference type="NCBI Taxonomy" id="363190"/>
    <lineage>
        <taxon>Eukaryota</taxon>
        <taxon>Metazoa</taxon>
        <taxon>Chordata</taxon>
        <taxon>Craniata</taxon>
        <taxon>Vertebrata</taxon>
        <taxon>Euteleostomi</taxon>
        <taxon>Actinopterygii</taxon>
        <taxon>Neopterygii</taxon>
        <taxon>Teleostei</taxon>
        <taxon>Clupei</taxon>
        <taxon>Clupeiformes</taxon>
        <taxon>Clupeoidei</taxon>
        <taxon>Engraulidae</taxon>
        <taxon>Coilinae</taxon>
        <taxon>Coilia</taxon>
    </lineage>
</organism>
<dbReference type="InterPro" id="IPR036397">
    <property type="entry name" value="RNaseH_sf"/>
</dbReference>
<dbReference type="Proteomes" id="UP001591681">
    <property type="component" value="Unassembled WGS sequence"/>
</dbReference>
<dbReference type="FunFam" id="3.30.70.270:FF:000020">
    <property type="entry name" value="Transposon Tf2-6 polyprotein-like Protein"/>
    <property type="match status" value="1"/>
</dbReference>
<keyword evidence="2" id="KW-0548">Nucleotidyltransferase</keyword>
<keyword evidence="3" id="KW-0540">Nuclease</keyword>
<keyword evidence="5" id="KW-0378">Hydrolase</keyword>
<dbReference type="Gene3D" id="1.10.340.70">
    <property type="match status" value="1"/>
</dbReference>
<dbReference type="Gene3D" id="3.30.420.10">
    <property type="entry name" value="Ribonuclease H-like superfamily/Ribonuclease H"/>
    <property type="match status" value="1"/>
</dbReference>
<dbReference type="InterPro" id="IPR001584">
    <property type="entry name" value="Integrase_cat-core"/>
</dbReference>
<feature type="region of interest" description="Disordered" evidence="8">
    <location>
        <begin position="196"/>
        <end position="221"/>
    </location>
</feature>
<dbReference type="Gene3D" id="3.30.70.270">
    <property type="match status" value="1"/>
</dbReference>
<evidence type="ECO:0000256" key="6">
    <source>
        <dbReference type="ARBA" id="ARBA00022918"/>
    </source>
</evidence>
<keyword evidence="1" id="KW-0808">Transferase</keyword>
<protein>
    <recommendedName>
        <fullName evidence="7">Gypsy retrotransposon integrase-like protein 1</fullName>
    </recommendedName>
</protein>
<dbReference type="SUPFAM" id="SSF53098">
    <property type="entry name" value="Ribonuclease H-like"/>
    <property type="match status" value="1"/>
</dbReference>